<reference evidence="4 5" key="1">
    <citation type="submission" date="2013-09" db="EMBL/GenBank/DDBJ databases">
        <title>Whole genome shotgun sequence of Vibrio proteolyticus NBRC 13287.</title>
        <authorList>
            <person name="Isaki S."/>
            <person name="Hosoyama A."/>
            <person name="Numata M."/>
            <person name="Hashimoto M."/>
            <person name="Hosoyama Y."/>
            <person name="Tsuchikane K."/>
            <person name="Noguchi M."/>
            <person name="Hirakata S."/>
            <person name="Ichikawa N."/>
            <person name="Ohji S."/>
            <person name="Yamazoe A."/>
            <person name="Fujita N."/>
        </authorList>
    </citation>
    <scope>NUCLEOTIDE SEQUENCE [LARGE SCALE GENOMIC DNA]</scope>
    <source>
        <strain evidence="4 5">NBRC 13287</strain>
    </source>
</reference>
<protein>
    <recommendedName>
        <fullName evidence="3">OmpR/PhoB-type domain-containing protein</fullName>
    </recommendedName>
</protein>
<name>U3A3Q1_VIBPR</name>
<dbReference type="SUPFAM" id="SSF46894">
    <property type="entry name" value="C-terminal effector domain of the bipartite response regulators"/>
    <property type="match status" value="1"/>
</dbReference>
<dbReference type="AlphaFoldDB" id="U3A3Q1"/>
<dbReference type="GO" id="GO:0003677">
    <property type="term" value="F:DNA binding"/>
    <property type="evidence" value="ECO:0007669"/>
    <property type="project" value="UniProtKB-UniRule"/>
</dbReference>
<dbReference type="PROSITE" id="PS51755">
    <property type="entry name" value="OMPR_PHOB"/>
    <property type="match status" value="1"/>
</dbReference>
<feature type="domain" description="OmpR/PhoB-type" evidence="3">
    <location>
        <begin position="1"/>
        <end position="102"/>
    </location>
</feature>
<evidence type="ECO:0000259" key="3">
    <source>
        <dbReference type="PROSITE" id="PS51755"/>
    </source>
</evidence>
<accession>U3A3Q1</accession>
<evidence type="ECO:0000313" key="4">
    <source>
        <dbReference type="EMBL" id="GAD68305.1"/>
    </source>
</evidence>
<dbReference type="InterPro" id="IPR001867">
    <property type="entry name" value="OmpR/PhoB-type_DNA-bd"/>
</dbReference>
<feature type="DNA-binding region" description="OmpR/PhoB-type" evidence="2">
    <location>
        <begin position="1"/>
        <end position="102"/>
    </location>
</feature>
<gene>
    <name evidence="4" type="ORF">VPR01S_12_01140</name>
</gene>
<dbReference type="CDD" id="cd00383">
    <property type="entry name" value="trans_reg_C"/>
    <property type="match status" value="1"/>
</dbReference>
<dbReference type="SMART" id="SM00862">
    <property type="entry name" value="Trans_reg_C"/>
    <property type="match status" value="1"/>
</dbReference>
<dbReference type="InterPro" id="IPR036388">
    <property type="entry name" value="WH-like_DNA-bd_sf"/>
</dbReference>
<comment type="caution">
    <text evidence="4">The sequence shown here is derived from an EMBL/GenBank/DDBJ whole genome shotgun (WGS) entry which is preliminary data.</text>
</comment>
<keyword evidence="1 2" id="KW-0238">DNA-binding</keyword>
<proteinExistence type="predicted"/>
<organism evidence="4 5">
    <name type="scientific">Vibrio proteolyticus NBRC 13287</name>
    <dbReference type="NCBI Taxonomy" id="1219065"/>
    <lineage>
        <taxon>Bacteria</taxon>
        <taxon>Pseudomonadati</taxon>
        <taxon>Pseudomonadota</taxon>
        <taxon>Gammaproteobacteria</taxon>
        <taxon>Vibrionales</taxon>
        <taxon>Vibrionaceae</taxon>
        <taxon>Vibrio</taxon>
    </lineage>
</organism>
<dbReference type="SUPFAM" id="SSF48452">
    <property type="entry name" value="TPR-like"/>
    <property type="match status" value="1"/>
</dbReference>
<dbReference type="EMBL" id="BATJ01000012">
    <property type="protein sequence ID" value="GAD68305.1"/>
    <property type="molecule type" value="Genomic_DNA"/>
</dbReference>
<dbReference type="eggNOG" id="COG3710">
    <property type="taxonomic scope" value="Bacteria"/>
</dbReference>
<dbReference type="Gene3D" id="1.10.10.10">
    <property type="entry name" value="Winged helix-like DNA-binding domain superfamily/Winged helix DNA-binding domain"/>
    <property type="match status" value="1"/>
</dbReference>
<dbReference type="Proteomes" id="UP000016570">
    <property type="component" value="Unassembled WGS sequence"/>
</dbReference>
<dbReference type="Gene3D" id="1.25.40.10">
    <property type="entry name" value="Tetratricopeptide repeat domain"/>
    <property type="match status" value="2"/>
</dbReference>
<dbReference type="Pfam" id="PF00486">
    <property type="entry name" value="Trans_reg_C"/>
    <property type="match status" value="1"/>
</dbReference>
<sequence>MVRFAHFEFDAQTGYLYDMSSNDQRQEIKLRHKVAELLCYLIEHRDRVVSKDELLGALWQHGEFRDTSLTQSIRDLRKALGDKAQQPHYVRTYPQRGYQWIMPLATDAAVTVDEIPASQDIIIPKTSPNWLRLSRVHWATLTLCLVVTAVAAWQLLPWAASKPPSASEHVVVMPFHNRSGLAELNWVELGLADMLSMVLRQNAQADITSPSQSQMWLLNANLTQPTSESDIRTLLNARQADVAITAAVRLYNQQQVLDFRLIHADGRIQQGSISYPSLPGEIYAVGEQINLLLNPQAMPKKSSGKTFLKLSSESFAEGISALEQQGAYRARRYFSAAAVLDPSDLWPQAYLGRSQVLLGEWTSAEQTLVTVAKHLTDSDPVLAAFVAVWHAELARRRGDEDQQPRVAQAVALAEKSEDKALKLLSYRLAARAAWAAMQWRDHQQWLTRARALSDNLVALDDQADMLFYLGNQANEGLEQSPWSDIRQNGLQLRKALNYYQQLDYRPRIADTQLAIARNYSLPLSERQQALDQAITAYRELHQPYELTEALLYAGFFHLQQHQGRRAEALFREAQTYAKTLGNPHFREMVRFYLAFAMLDQGLFDADQLKLQQAIQRMTELLPQLDNTLLALSTHIFLGWGYAAQGDTAKAEQYLLQAIELGDNGSAPTTHHYAVYSLMKLYLDQGQYQRVLALQHYPVTTRLQARYLARAYSALGEHQRAVATLAQFAQQFPHYWGETDQHQLENYQRLASGQTTPLQIEPQAHSVYCETEWQS</sequence>
<dbReference type="GO" id="GO:0006355">
    <property type="term" value="P:regulation of DNA-templated transcription"/>
    <property type="evidence" value="ECO:0007669"/>
    <property type="project" value="InterPro"/>
</dbReference>
<dbReference type="InterPro" id="IPR016032">
    <property type="entry name" value="Sig_transdc_resp-reg_C-effctor"/>
</dbReference>
<keyword evidence="5" id="KW-1185">Reference proteome</keyword>
<evidence type="ECO:0000256" key="2">
    <source>
        <dbReference type="PROSITE-ProRule" id="PRU01091"/>
    </source>
</evidence>
<evidence type="ECO:0000256" key="1">
    <source>
        <dbReference type="ARBA" id="ARBA00023125"/>
    </source>
</evidence>
<dbReference type="RefSeq" id="WP_021706276.1">
    <property type="nucleotide sequence ID" value="NZ_BATJ01000012.1"/>
</dbReference>
<evidence type="ECO:0000313" key="5">
    <source>
        <dbReference type="Proteomes" id="UP000016570"/>
    </source>
</evidence>
<dbReference type="InterPro" id="IPR011990">
    <property type="entry name" value="TPR-like_helical_dom_sf"/>
</dbReference>
<dbReference type="STRING" id="1219065.VPR01S_12_01140"/>
<dbReference type="GO" id="GO:0000160">
    <property type="term" value="P:phosphorelay signal transduction system"/>
    <property type="evidence" value="ECO:0007669"/>
    <property type="project" value="InterPro"/>
</dbReference>